<organism evidence="10">
    <name type="scientific">hydrothermal vent metagenome</name>
    <dbReference type="NCBI Taxonomy" id="652676"/>
    <lineage>
        <taxon>unclassified sequences</taxon>
        <taxon>metagenomes</taxon>
        <taxon>ecological metagenomes</taxon>
    </lineage>
</organism>
<comment type="subcellular location">
    <subcellularLocation>
        <location evidence="1">Cell inner membrane</location>
        <topology evidence="1">Multi-pass membrane protein</topology>
    </subcellularLocation>
</comment>
<evidence type="ECO:0000256" key="3">
    <source>
        <dbReference type="ARBA" id="ARBA00022448"/>
    </source>
</evidence>
<evidence type="ECO:0000256" key="9">
    <source>
        <dbReference type="SAM" id="Phobius"/>
    </source>
</evidence>
<evidence type="ECO:0000256" key="8">
    <source>
        <dbReference type="ARBA" id="ARBA00023136"/>
    </source>
</evidence>
<dbReference type="GO" id="GO:0043190">
    <property type="term" value="C:ATP-binding cassette (ABC) transporter complex"/>
    <property type="evidence" value="ECO:0007669"/>
    <property type="project" value="InterPro"/>
</dbReference>
<dbReference type="AlphaFoldDB" id="A0A3B0VQF1"/>
<gene>
    <name evidence="10" type="ORF">MNBD_GAMMA02-850</name>
</gene>
<evidence type="ECO:0000256" key="5">
    <source>
        <dbReference type="ARBA" id="ARBA00022519"/>
    </source>
</evidence>
<evidence type="ECO:0000256" key="6">
    <source>
        <dbReference type="ARBA" id="ARBA00022692"/>
    </source>
</evidence>
<dbReference type="GO" id="GO:0055085">
    <property type="term" value="P:transmembrane transport"/>
    <property type="evidence" value="ECO:0007669"/>
    <property type="project" value="InterPro"/>
</dbReference>
<feature type="transmembrane region" description="Helical" evidence="9">
    <location>
        <begin position="298"/>
        <end position="318"/>
    </location>
</feature>
<evidence type="ECO:0000256" key="7">
    <source>
        <dbReference type="ARBA" id="ARBA00022989"/>
    </source>
</evidence>
<proteinExistence type="predicted"/>
<dbReference type="InterPro" id="IPR030922">
    <property type="entry name" value="LptF"/>
</dbReference>
<dbReference type="Pfam" id="PF03739">
    <property type="entry name" value="LptF_LptG"/>
    <property type="match status" value="1"/>
</dbReference>
<evidence type="ECO:0000256" key="4">
    <source>
        <dbReference type="ARBA" id="ARBA00022475"/>
    </source>
</evidence>
<dbReference type="NCBIfam" id="TIGR04407">
    <property type="entry name" value="LptF_YjgP"/>
    <property type="match status" value="1"/>
</dbReference>
<evidence type="ECO:0000313" key="10">
    <source>
        <dbReference type="EMBL" id="VAW45121.1"/>
    </source>
</evidence>
<accession>A0A3B0VQF1</accession>
<evidence type="ECO:0000256" key="2">
    <source>
        <dbReference type="ARBA" id="ARBA00014213"/>
    </source>
</evidence>
<feature type="transmembrane region" description="Helical" evidence="9">
    <location>
        <begin position="17"/>
        <end position="40"/>
    </location>
</feature>
<keyword evidence="6 9" id="KW-0812">Transmembrane</keyword>
<dbReference type="PANTHER" id="PTHR33529">
    <property type="entry name" value="SLR0882 PROTEIN-RELATED"/>
    <property type="match status" value="1"/>
</dbReference>
<dbReference type="InterPro" id="IPR005495">
    <property type="entry name" value="LptG/LptF_permease"/>
</dbReference>
<keyword evidence="7 9" id="KW-1133">Transmembrane helix</keyword>
<feature type="transmembrane region" description="Helical" evidence="9">
    <location>
        <begin position="265"/>
        <end position="286"/>
    </location>
</feature>
<sequence>MNILANYLRKQTVKTSLVVLLLLFLLMVGTLFTSTLRTIARGILPPELLFIELSLRSVDVLTILIPLSFYLGVLVSLSQMYRNQEAVMMHAMGWSSKDVLRALLPLMWLVFALMLVISLVISPQAARLSKELTAQANDNISLMGLTEGKFQKFFSSEGVIFVEKIDAEKQRVENVFANIYHPERIDTLTAEYGYQFEENGQKYVALFNGYRNEGRPGSNAYRMMQFERNDIMLPDLDQEIAYLDEKSKPTIDLLKSDVLKERAQFHWRLSPAFSVLVLFVLAVSLAKTSHREAKFINLVLGVLAYIFMVNLLTIGHSMLEQGKLPIELGLWWVYLIVGGYAIWRMYRLDGPKVPAASINEQQKLITET</sequence>
<protein>
    <recommendedName>
        <fullName evidence="2">Lipopolysaccharide export system permease protein LptF</fullName>
    </recommendedName>
</protein>
<keyword evidence="4" id="KW-1003">Cell membrane</keyword>
<keyword evidence="5" id="KW-0997">Cell inner membrane</keyword>
<reference evidence="10" key="1">
    <citation type="submission" date="2018-06" db="EMBL/GenBank/DDBJ databases">
        <authorList>
            <person name="Zhirakovskaya E."/>
        </authorList>
    </citation>
    <scope>NUCLEOTIDE SEQUENCE</scope>
</reference>
<evidence type="ECO:0000256" key="1">
    <source>
        <dbReference type="ARBA" id="ARBA00004429"/>
    </source>
</evidence>
<feature type="transmembrane region" description="Helical" evidence="9">
    <location>
        <begin position="102"/>
        <end position="121"/>
    </location>
</feature>
<keyword evidence="3" id="KW-0813">Transport</keyword>
<keyword evidence="8 9" id="KW-0472">Membrane</keyword>
<name>A0A3B0VQF1_9ZZZZ</name>
<dbReference type="EMBL" id="UOFA01000159">
    <property type="protein sequence ID" value="VAW45121.1"/>
    <property type="molecule type" value="Genomic_DNA"/>
</dbReference>
<feature type="transmembrane region" description="Helical" evidence="9">
    <location>
        <begin position="324"/>
        <end position="343"/>
    </location>
</feature>
<feature type="transmembrane region" description="Helical" evidence="9">
    <location>
        <begin position="60"/>
        <end position="81"/>
    </location>
</feature>
<dbReference type="GO" id="GO:0015920">
    <property type="term" value="P:lipopolysaccharide transport"/>
    <property type="evidence" value="ECO:0007669"/>
    <property type="project" value="TreeGrafter"/>
</dbReference>
<dbReference type="PANTHER" id="PTHR33529:SF7">
    <property type="entry name" value="LIPOPOLYSACCHARIDE EXPORT SYSTEM PERMEASE PROTEIN LPTF"/>
    <property type="match status" value="1"/>
</dbReference>